<protein>
    <submittedName>
        <fullName evidence="1">Uncharacterized protein</fullName>
    </submittedName>
</protein>
<name>A0A1B2DYJ7_9BACL</name>
<accession>A0A1B2DYJ7</accession>
<proteinExistence type="predicted"/>
<organism evidence="1">
    <name type="scientific">Paenibacillus ihbetae</name>
    <dbReference type="NCBI Taxonomy" id="1870820"/>
    <lineage>
        <taxon>Bacteria</taxon>
        <taxon>Bacillati</taxon>
        <taxon>Bacillota</taxon>
        <taxon>Bacilli</taxon>
        <taxon>Bacillales</taxon>
        <taxon>Paenibacillaceae</taxon>
        <taxon>Paenibacillus</taxon>
    </lineage>
</organism>
<reference evidence="1" key="1">
    <citation type="submission" date="2016-08" db="EMBL/GenBank/DDBJ databases">
        <title>Complete Genome Seqeunce of Paenibacillus sp. nov. IHBB 9852 from high altitute lake of Indian trans-Himalayas.</title>
        <authorList>
            <person name="Kiran S."/>
            <person name="Swarnkar M.K."/>
            <person name="Rana A."/>
            <person name="Tewari R."/>
            <person name="Gulati A."/>
        </authorList>
    </citation>
    <scope>NUCLEOTIDE SEQUENCE [LARGE SCALE GENOMIC DNA]</scope>
    <source>
        <strain evidence="1">IHBB 9852</strain>
    </source>
</reference>
<sequence>MYFFISYLPYIMKVLTIQKKSANSLVEDINGFTPLNMKGIHGEYTIEEIEKEILKTLSKAL</sequence>
<evidence type="ECO:0000313" key="1">
    <source>
        <dbReference type="EMBL" id="ANY72824.1"/>
    </source>
</evidence>
<dbReference type="KEGG" id="pib:BBD41_09625"/>
<gene>
    <name evidence="1" type="ORF">BBD41_09625</name>
</gene>
<dbReference type="AlphaFoldDB" id="A0A1B2DYJ7"/>
<dbReference type="EMBL" id="CP016809">
    <property type="protein sequence ID" value="ANY72824.1"/>
    <property type="molecule type" value="Genomic_DNA"/>
</dbReference>